<evidence type="ECO:0000313" key="4">
    <source>
        <dbReference type="EMBL" id="OWR49988.1"/>
    </source>
</evidence>
<dbReference type="Pfam" id="PF01723">
    <property type="entry name" value="Chorion_1"/>
    <property type="match status" value="1"/>
</dbReference>
<keyword evidence="5" id="KW-1185">Reference proteome</keyword>
<dbReference type="GO" id="GO:0042600">
    <property type="term" value="C:egg chorion"/>
    <property type="evidence" value="ECO:0007669"/>
    <property type="project" value="InterPro"/>
</dbReference>
<comment type="caution">
    <text evidence="4">The sequence shown here is derived from an EMBL/GenBank/DDBJ whole genome shotgun (WGS) entry which is preliminary data.</text>
</comment>
<dbReference type="InParanoid" id="A0A212F8E8"/>
<organism evidence="4 5">
    <name type="scientific">Danaus plexippus plexippus</name>
    <dbReference type="NCBI Taxonomy" id="278856"/>
    <lineage>
        <taxon>Eukaryota</taxon>
        <taxon>Metazoa</taxon>
        <taxon>Ecdysozoa</taxon>
        <taxon>Arthropoda</taxon>
        <taxon>Hexapoda</taxon>
        <taxon>Insecta</taxon>
        <taxon>Pterygota</taxon>
        <taxon>Neoptera</taxon>
        <taxon>Endopterygota</taxon>
        <taxon>Lepidoptera</taxon>
        <taxon>Glossata</taxon>
        <taxon>Ditrysia</taxon>
        <taxon>Papilionoidea</taxon>
        <taxon>Nymphalidae</taxon>
        <taxon>Danainae</taxon>
        <taxon>Danaini</taxon>
        <taxon>Danaina</taxon>
        <taxon>Danaus</taxon>
        <taxon>Danaus</taxon>
    </lineage>
</organism>
<dbReference type="Proteomes" id="UP000007151">
    <property type="component" value="Unassembled WGS sequence"/>
</dbReference>
<evidence type="ECO:0000256" key="2">
    <source>
        <dbReference type="ARBA" id="ARBA00022737"/>
    </source>
</evidence>
<sequence length="201" mass="19908">MRNAYNAGFPNDLAANIAAENLAYSQAYGPIPANALAYGPPEANALAYGVPNANALAYSAAAPNLASASIDLAYEAPLIPAVLNYGLSLNDLRASNGGGLTVRSSSSIPASGVTVETDDMLIEGPLAVSGQLPFLGVVALEGPVAAGGTGSVAYGCGNGNIGIVTEGLDQPAPAYPNAMPRYANGPCMNGGPGIGLGPVVY</sequence>
<protein>
    <submittedName>
        <fullName evidence="4">Chorion class CB protein M5H4</fullName>
    </submittedName>
</protein>
<name>A0A212F8E8_DANPL</name>
<dbReference type="GO" id="GO:0007304">
    <property type="term" value="P:chorion-containing eggshell formation"/>
    <property type="evidence" value="ECO:0007669"/>
    <property type="project" value="InterPro"/>
</dbReference>
<dbReference type="AlphaFoldDB" id="A0A212F8E8"/>
<dbReference type="GO" id="GO:0005213">
    <property type="term" value="F:structural constituent of egg chorion"/>
    <property type="evidence" value="ECO:0007669"/>
    <property type="project" value="InterPro"/>
</dbReference>
<accession>A0A212F8E8</accession>
<dbReference type="KEGG" id="dpl:KGM_212796"/>
<proteinExistence type="inferred from homology"/>
<evidence type="ECO:0000256" key="1">
    <source>
        <dbReference type="ARBA" id="ARBA00005906"/>
    </source>
</evidence>
<gene>
    <name evidence="4" type="ORF">KGM_212796</name>
</gene>
<dbReference type="InterPro" id="IPR002635">
    <property type="entry name" value="Chorion"/>
</dbReference>
<evidence type="ECO:0000313" key="5">
    <source>
        <dbReference type="Proteomes" id="UP000007151"/>
    </source>
</evidence>
<comment type="similarity">
    <text evidence="1 3">Belongs to the chorion protein family.</text>
</comment>
<reference evidence="4 5" key="1">
    <citation type="journal article" date="2011" name="Cell">
        <title>The monarch butterfly genome yields insights into long-distance migration.</title>
        <authorList>
            <person name="Zhan S."/>
            <person name="Merlin C."/>
            <person name="Boore J.L."/>
            <person name="Reppert S.M."/>
        </authorList>
    </citation>
    <scope>NUCLEOTIDE SEQUENCE [LARGE SCALE GENOMIC DNA]</scope>
    <source>
        <strain evidence="4">F-2</strain>
    </source>
</reference>
<evidence type="ECO:0000256" key="3">
    <source>
        <dbReference type="RuleBase" id="RU004378"/>
    </source>
</evidence>
<keyword evidence="2" id="KW-0677">Repeat</keyword>
<dbReference type="EMBL" id="AGBW02009758">
    <property type="protein sequence ID" value="OWR49988.1"/>
    <property type="molecule type" value="Genomic_DNA"/>
</dbReference>